<dbReference type="PANTHER" id="PTHR48098">
    <property type="entry name" value="ENTEROCHELIN ESTERASE-RELATED"/>
    <property type="match status" value="1"/>
</dbReference>
<keyword evidence="1" id="KW-0378">Hydrolase</keyword>
<evidence type="ECO:0000313" key="1">
    <source>
        <dbReference type="EMBL" id="MFC4311956.1"/>
    </source>
</evidence>
<comment type="caution">
    <text evidence="1">The sequence shown here is derived from an EMBL/GenBank/DDBJ whole genome shotgun (WGS) entry which is preliminary data.</text>
</comment>
<proteinExistence type="predicted"/>
<dbReference type="Gene3D" id="3.40.50.1820">
    <property type="entry name" value="alpha/beta hydrolase"/>
    <property type="match status" value="1"/>
</dbReference>
<dbReference type="InterPro" id="IPR000801">
    <property type="entry name" value="Esterase-like"/>
</dbReference>
<accession>A0ABV8SWI7</accession>
<dbReference type="InterPro" id="IPR029058">
    <property type="entry name" value="AB_hydrolase_fold"/>
</dbReference>
<dbReference type="GO" id="GO:0016787">
    <property type="term" value="F:hydrolase activity"/>
    <property type="evidence" value="ECO:0007669"/>
    <property type="project" value="UniProtKB-KW"/>
</dbReference>
<dbReference type="Proteomes" id="UP001595904">
    <property type="component" value="Unassembled WGS sequence"/>
</dbReference>
<protein>
    <submittedName>
        <fullName evidence="1">Alpha/beta hydrolase-fold protein</fullName>
    </submittedName>
</protein>
<dbReference type="SUPFAM" id="SSF53474">
    <property type="entry name" value="alpha/beta-Hydrolases"/>
    <property type="match status" value="1"/>
</dbReference>
<organism evidence="1 2">
    <name type="scientific">Steroidobacter flavus</name>
    <dbReference type="NCBI Taxonomy" id="1842136"/>
    <lineage>
        <taxon>Bacteria</taxon>
        <taxon>Pseudomonadati</taxon>
        <taxon>Pseudomonadota</taxon>
        <taxon>Gammaproteobacteria</taxon>
        <taxon>Steroidobacterales</taxon>
        <taxon>Steroidobacteraceae</taxon>
        <taxon>Steroidobacter</taxon>
    </lineage>
</organism>
<dbReference type="PANTHER" id="PTHR48098:SF3">
    <property type="entry name" value="IRON(III) ENTEROBACTIN ESTERASE"/>
    <property type="match status" value="1"/>
</dbReference>
<dbReference type="Pfam" id="PF00756">
    <property type="entry name" value="Esterase"/>
    <property type="match status" value="1"/>
</dbReference>
<gene>
    <name evidence="1" type="ORF">ACFPN2_22935</name>
</gene>
<evidence type="ECO:0000313" key="2">
    <source>
        <dbReference type="Proteomes" id="UP001595904"/>
    </source>
</evidence>
<sequence length="573" mass="65080">MRLPTHYAALGLMTLGLLLDRDAVASAPLRSVTVTLSGTVATNPETGRLFVMVSDRTDKEPRSVTPITAAYYFNDASMEYAPFFGQNVATLRPGASATMSGEEAGYPFSHLSDLPPGEYSIQAVLHRYEQVTPAHGKTIWLPMDDWEGTQFHLSPGNLYSDVQRIKVVAGEGFKVSLTLHARIPPIEQPADTKYLQFRKFRSELASRFWGRDTPVGVNVLLPEGYAEHPDARYPVVFHMGHFQEHTPLRFPTREPEVTKGPAATGSPRWIWENWLAADTPRVIVVTLMHPTPFYDDSYFVNSPNTGPWQDVLMQELLPYINREFRTIDAPWARVMFGGSTGGWISLYTQVTKPESFGGAWIYCPDMVDYRALAHTDIYKEKNYYTPESYKWLQPERPYARTVTGGWSVSARQFGQLSRALGDKSRGGEWIDAYAAMFGPVGPDGYPVPLIDWQTGAIDRRVAELWRENGFDIRYYLEENWGIVGPKVRGKLFFLCGDMDQFYCNNAMYLLEDFLKTTRDPPYEGSFRYGRPKIGHTFHGLGLDPWPFAMLHEMAAHMRKQQPAGFDSRQWNYP</sequence>
<dbReference type="InterPro" id="IPR050583">
    <property type="entry name" value="Mycobacterial_A85_antigen"/>
</dbReference>
<name>A0ABV8SWI7_9GAMM</name>
<reference evidence="2" key="1">
    <citation type="journal article" date="2019" name="Int. J. Syst. Evol. Microbiol.">
        <title>The Global Catalogue of Microorganisms (GCM) 10K type strain sequencing project: providing services to taxonomists for standard genome sequencing and annotation.</title>
        <authorList>
            <consortium name="The Broad Institute Genomics Platform"/>
            <consortium name="The Broad Institute Genome Sequencing Center for Infectious Disease"/>
            <person name="Wu L."/>
            <person name="Ma J."/>
        </authorList>
    </citation>
    <scope>NUCLEOTIDE SEQUENCE [LARGE SCALE GENOMIC DNA]</scope>
    <source>
        <strain evidence="2">CGMCC 1.10759</strain>
    </source>
</reference>
<dbReference type="RefSeq" id="WP_380600954.1">
    <property type="nucleotide sequence ID" value="NZ_JBHSDU010000014.1"/>
</dbReference>
<dbReference type="EMBL" id="JBHSDU010000014">
    <property type="protein sequence ID" value="MFC4311956.1"/>
    <property type="molecule type" value="Genomic_DNA"/>
</dbReference>
<keyword evidence="2" id="KW-1185">Reference proteome</keyword>